<dbReference type="AlphaFoldDB" id="X1TB45"/>
<sequence>IGIKTEFAAMDPDTFLDYLYNPVSDKLEIMVYGEEPSPDPWSDWVWQEDVGWDAGGEWWNPTYWSNPRYNQLYVDNACAKDLEIKKEILYEMQELMAEELPRIFLARGETISAYRTDKFEGWVNQIGGPVSWLNDWSILRVHLK</sequence>
<dbReference type="Gene3D" id="3.10.105.10">
    <property type="entry name" value="Dipeptide-binding Protein, Domain 3"/>
    <property type="match status" value="1"/>
</dbReference>
<reference evidence="1" key="1">
    <citation type="journal article" date="2014" name="Front. Microbiol.">
        <title>High frequency of phylogenetically diverse reductive dehalogenase-homologous genes in deep subseafloor sedimentary metagenomes.</title>
        <authorList>
            <person name="Kawai M."/>
            <person name="Futagami T."/>
            <person name="Toyoda A."/>
            <person name="Takaki Y."/>
            <person name="Nishi S."/>
            <person name="Hori S."/>
            <person name="Arai W."/>
            <person name="Tsubouchi T."/>
            <person name="Morono Y."/>
            <person name="Uchiyama I."/>
            <person name="Ito T."/>
            <person name="Fujiyama A."/>
            <person name="Inagaki F."/>
            <person name="Takami H."/>
        </authorList>
    </citation>
    <scope>NUCLEOTIDE SEQUENCE</scope>
    <source>
        <strain evidence="1">Expedition CK06-06</strain>
    </source>
</reference>
<accession>X1TB45</accession>
<feature type="non-terminal residue" evidence="1">
    <location>
        <position position="1"/>
    </location>
</feature>
<organism evidence="1">
    <name type="scientific">marine sediment metagenome</name>
    <dbReference type="NCBI Taxonomy" id="412755"/>
    <lineage>
        <taxon>unclassified sequences</taxon>
        <taxon>metagenomes</taxon>
        <taxon>ecological metagenomes</taxon>
    </lineage>
</organism>
<dbReference type="EMBL" id="BARW01011176">
    <property type="protein sequence ID" value="GAI84795.1"/>
    <property type="molecule type" value="Genomic_DNA"/>
</dbReference>
<gene>
    <name evidence="1" type="ORF">S12H4_21666</name>
</gene>
<protein>
    <recommendedName>
        <fullName evidence="2">Solute-binding protein family 5 domain-containing protein</fullName>
    </recommendedName>
</protein>
<dbReference type="SUPFAM" id="SSF53850">
    <property type="entry name" value="Periplasmic binding protein-like II"/>
    <property type="match status" value="1"/>
</dbReference>
<comment type="caution">
    <text evidence="1">The sequence shown here is derived from an EMBL/GenBank/DDBJ whole genome shotgun (WGS) entry which is preliminary data.</text>
</comment>
<evidence type="ECO:0008006" key="2">
    <source>
        <dbReference type="Google" id="ProtNLM"/>
    </source>
</evidence>
<name>X1TB45_9ZZZZ</name>
<proteinExistence type="predicted"/>
<evidence type="ECO:0000313" key="1">
    <source>
        <dbReference type="EMBL" id="GAI84795.1"/>
    </source>
</evidence>